<dbReference type="InterPro" id="IPR015500">
    <property type="entry name" value="Peptidase_S8_subtilisin-rel"/>
</dbReference>
<keyword evidence="3 6" id="KW-0378">Hydrolase</keyword>
<evidence type="ECO:0000313" key="10">
    <source>
        <dbReference type="Proteomes" id="UP000198848"/>
    </source>
</evidence>
<keyword evidence="4 6" id="KW-0720">Serine protease</keyword>
<evidence type="ECO:0000256" key="2">
    <source>
        <dbReference type="ARBA" id="ARBA00022670"/>
    </source>
</evidence>
<dbReference type="InterPro" id="IPR022398">
    <property type="entry name" value="Peptidase_S8_His-AS"/>
</dbReference>
<keyword evidence="2 6" id="KW-0645">Protease</keyword>
<dbReference type="PANTHER" id="PTHR43806">
    <property type="entry name" value="PEPTIDASE S8"/>
    <property type="match status" value="1"/>
</dbReference>
<keyword evidence="10" id="KW-1185">Reference proteome</keyword>
<dbReference type="InterPro" id="IPR050131">
    <property type="entry name" value="Peptidase_S8_subtilisin-like"/>
</dbReference>
<dbReference type="PANTHER" id="PTHR43806:SF11">
    <property type="entry name" value="CEREVISIN-RELATED"/>
    <property type="match status" value="1"/>
</dbReference>
<comment type="similarity">
    <text evidence="1 6 7">Belongs to the peptidase S8 family.</text>
</comment>
<dbReference type="PROSITE" id="PS00138">
    <property type="entry name" value="SUBTILASE_SER"/>
    <property type="match status" value="1"/>
</dbReference>
<dbReference type="OrthoDB" id="27270at2157"/>
<dbReference type="Gene3D" id="3.40.50.200">
    <property type="entry name" value="Peptidase S8/S53 domain"/>
    <property type="match status" value="1"/>
</dbReference>
<dbReference type="STRING" id="1095778.SAMN04489842_4105"/>
<dbReference type="PROSITE" id="PS00137">
    <property type="entry name" value="SUBTILASE_HIS"/>
    <property type="match status" value="1"/>
</dbReference>
<dbReference type="GO" id="GO:0004252">
    <property type="term" value="F:serine-type endopeptidase activity"/>
    <property type="evidence" value="ECO:0007669"/>
    <property type="project" value="UniProtKB-UniRule"/>
</dbReference>
<accession>A0A1H1J3X2</accession>
<feature type="active site" description="Charge relay system" evidence="5 6">
    <location>
        <position position="210"/>
    </location>
</feature>
<dbReference type="Proteomes" id="UP000198848">
    <property type="component" value="Unassembled WGS sequence"/>
</dbReference>
<proteinExistence type="inferred from homology"/>
<reference evidence="10" key="1">
    <citation type="submission" date="2016-10" db="EMBL/GenBank/DDBJ databases">
        <authorList>
            <person name="Varghese N."/>
            <person name="Submissions S."/>
        </authorList>
    </citation>
    <scope>NUCLEOTIDE SEQUENCE [LARGE SCALE GENOMIC DNA]</scope>
    <source>
        <strain evidence="10">DSM 24767</strain>
    </source>
</reference>
<evidence type="ECO:0000256" key="1">
    <source>
        <dbReference type="ARBA" id="ARBA00011073"/>
    </source>
</evidence>
<dbReference type="InterPro" id="IPR000209">
    <property type="entry name" value="Peptidase_S8/S53_dom"/>
</dbReference>
<dbReference type="InterPro" id="IPR023828">
    <property type="entry name" value="Peptidase_S8_Ser-AS"/>
</dbReference>
<dbReference type="PROSITE" id="PS51892">
    <property type="entry name" value="SUBTILASE"/>
    <property type="match status" value="1"/>
</dbReference>
<dbReference type="Pfam" id="PF00082">
    <property type="entry name" value="Peptidase_S8"/>
    <property type="match status" value="1"/>
</dbReference>
<feature type="active site" description="Charge relay system" evidence="5 6">
    <location>
        <position position="257"/>
    </location>
</feature>
<feature type="domain" description="Peptidase S8/S53" evidence="8">
    <location>
        <begin position="201"/>
        <end position="479"/>
    </location>
</feature>
<feature type="active site" description="Charge relay system" evidence="5 6">
    <location>
        <position position="431"/>
    </location>
</feature>
<dbReference type="InterPro" id="IPR023827">
    <property type="entry name" value="Peptidase_S8_Asp-AS"/>
</dbReference>
<dbReference type="SUPFAM" id="SSF52743">
    <property type="entry name" value="Subtilisin-like"/>
    <property type="match status" value="1"/>
</dbReference>
<evidence type="ECO:0000256" key="5">
    <source>
        <dbReference type="PIRSR" id="PIRSR615500-1"/>
    </source>
</evidence>
<dbReference type="PRINTS" id="PR00723">
    <property type="entry name" value="SUBTILISIN"/>
</dbReference>
<name>A0A1H1J3X2_NATTX</name>
<dbReference type="InterPro" id="IPR036852">
    <property type="entry name" value="Peptidase_S8/S53_dom_sf"/>
</dbReference>
<organism evidence="9 10">
    <name type="scientific">Natronobacterium texcoconense</name>
    <dbReference type="NCBI Taxonomy" id="1095778"/>
    <lineage>
        <taxon>Archaea</taxon>
        <taxon>Methanobacteriati</taxon>
        <taxon>Methanobacteriota</taxon>
        <taxon>Stenosarchaea group</taxon>
        <taxon>Halobacteria</taxon>
        <taxon>Halobacteriales</taxon>
        <taxon>Natrialbaceae</taxon>
        <taxon>Natronobacterium</taxon>
    </lineage>
</organism>
<dbReference type="RefSeq" id="WP_090386130.1">
    <property type="nucleotide sequence ID" value="NZ_FNLC01000008.1"/>
</dbReference>
<dbReference type="EMBL" id="FNLC01000008">
    <property type="protein sequence ID" value="SDR44707.1"/>
    <property type="molecule type" value="Genomic_DNA"/>
</dbReference>
<sequence length="561" mass="57542">MTGSSGASSTFVTLSLCLLLVCSSVAVGLGASSAGAVAGDRSDTVDDATLEIDDELEEASGSVEIVVRLEEPPLADATVSDETEAYLEGHAAETQEPLLEYVDETPGASVHEEFWVTNAVVLEVDLGRVDLEAFAQFDDVEAVHENFEVPLPEVPDEQVTTLSADALNHSSEPTADESVKPTTGIDTLNAPFVWDDYDVRGEGVRVAVLDTGIDPTHPDLDLYTEDPSDPTYPGGWAEFDGSGERVEGSTPHDVEGHGTHVSGTVAGGNDSGIAVGVAPEAELLHGQVLGENGGSFAQIVAGLEWALEADADVINLSLGADGAHPELVDPVRNAAESDTVVVGAVGNDGPGTSGSPGNVYETLGVGAVDDDGAVASFSGGERLERSNWTTDWGGAPADWPDSYVVPDVVAPGVAVESTAPGGEYARLPGTSMATPHVSGTVALLLSLEPNATSEEVTTAVTDTTWKPDGESAERDVRYGDGIVDAEAAVDHLLEEVDSGDSSAVMTESDGTATNGTAIEAGNESVEEAAVDATPGFGSLGAAVAFVSVLCFGRFLTSDGSR</sequence>
<evidence type="ECO:0000256" key="7">
    <source>
        <dbReference type="RuleBase" id="RU003355"/>
    </source>
</evidence>
<evidence type="ECO:0000256" key="3">
    <source>
        <dbReference type="ARBA" id="ARBA00022801"/>
    </source>
</evidence>
<evidence type="ECO:0000313" key="9">
    <source>
        <dbReference type="EMBL" id="SDR44707.1"/>
    </source>
</evidence>
<dbReference type="GO" id="GO:0006508">
    <property type="term" value="P:proteolysis"/>
    <property type="evidence" value="ECO:0007669"/>
    <property type="project" value="UniProtKB-KW"/>
</dbReference>
<evidence type="ECO:0000259" key="8">
    <source>
        <dbReference type="Pfam" id="PF00082"/>
    </source>
</evidence>
<evidence type="ECO:0000256" key="6">
    <source>
        <dbReference type="PROSITE-ProRule" id="PRU01240"/>
    </source>
</evidence>
<dbReference type="AlphaFoldDB" id="A0A1H1J3X2"/>
<gene>
    <name evidence="9" type="ORF">SAMN04489842_4105</name>
</gene>
<dbReference type="PROSITE" id="PS00136">
    <property type="entry name" value="SUBTILASE_ASP"/>
    <property type="match status" value="1"/>
</dbReference>
<evidence type="ECO:0000256" key="4">
    <source>
        <dbReference type="ARBA" id="ARBA00022825"/>
    </source>
</evidence>
<protein>
    <submittedName>
        <fullName evidence="9">Subtilase family protein</fullName>
    </submittedName>
</protein>